<reference evidence="2" key="3">
    <citation type="journal article" date="2006" name="Nucleic Acids Res.">
        <title>The Rice Annotation Project Database (RAP-DB): hub for Oryza sativa ssp. japonica genome information.</title>
        <authorList>
            <person name="Ohyanagi H."/>
            <person name="Tanaka T."/>
            <person name="Sakai H."/>
            <person name="Shigemoto Y."/>
            <person name="Yamaguchi K."/>
            <person name="Habara T."/>
            <person name="Fujii Y."/>
            <person name="Antonio B.A."/>
            <person name="Nagamura Y."/>
            <person name="Imanishi T."/>
            <person name="Ikeo K."/>
            <person name="Itoh T."/>
            <person name="Gojobori T."/>
            <person name="Sasaki T."/>
        </authorList>
    </citation>
    <scope>NUCLEOTIDE SEQUENCE</scope>
</reference>
<evidence type="ECO:0000313" key="1">
    <source>
        <dbReference type="EMBL" id="BAD09731.1"/>
    </source>
</evidence>
<reference evidence="2 3" key="2">
    <citation type="journal article" date="2005" name="Nature">
        <title>The map-based sequence of the rice genome.</title>
        <authorList>
            <consortium name="International rice genome sequencing project (IRGSP)"/>
            <person name="Matsumoto T."/>
            <person name="Wu J."/>
            <person name="Kanamori H."/>
            <person name="Katayose Y."/>
            <person name="Fujisawa M."/>
            <person name="Namiki N."/>
            <person name="Mizuno H."/>
            <person name="Yamamoto K."/>
            <person name="Antonio B.A."/>
            <person name="Baba T."/>
            <person name="Sakata K."/>
            <person name="Nagamura Y."/>
            <person name="Aoki H."/>
            <person name="Arikawa K."/>
            <person name="Arita K."/>
            <person name="Bito T."/>
            <person name="Chiden Y."/>
            <person name="Fujitsuka N."/>
            <person name="Fukunaka R."/>
            <person name="Hamada M."/>
            <person name="Harada C."/>
            <person name="Hayashi A."/>
            <person name="Hijishita S."/>
            <person name="Honda M."/>
            <person name="Hosokawa S."/>
            <person name="Ichikawa Y."/>
            <person name="Idonuma A."/>
            <person name="Iijima M."/>
            <person name="Ikeda M."/>
            <person name="Ikeno M."/>
            <person name="Ito K."/>
            <person name="Ito S."/>
            <person name="Ito T."/>
            <person name="Ito Y."/>
            <person name="Ito Y."/>
            <person name="Iwabuchi A."/>
            <person name="Kamiya K."/>
            <person name="Karasawa W."/>
            <person name="Kurita K."/>
            <person name="Katagiri S."/>
            <person name="Kikuta A."/>
            <person name="Kobayashi H."/>
            <person name="Kobayashi N."/>
            <person name="Machita K."/>
            <person name="Maehara T."/>
            <person name="Masukawa M."/>
            <person name="Mizubayashi T."/>
            <person name="Mukai Y."/>
            <person name="Nagasaki H."/>
            <person name="Nagata Y."/>
            <person name="Naito S."/>
            <person name="Nakashima M."/>
            <person name="Nakama Y."/>
            <person name="Nakamichi Y."/>
            <person name="Nakamura M."/>
            <person name="Meguro A."/>
            <person name="Negishi M."/>
            <person name="Ohta I."/>
            <person name="Ohta T."/>
            <person name="Okamoto M."/>
            <person name="Ono N."/>
            <person name="Saji S."/>
            <person name="Sakaguchi M."/>
            <person name="Sakai K."/>
            <person name="Shibata M."/>
            <person name="Shimokawa T."/>
            <person name="Song J."/>
            <person name="Takazaki Y."/>
            <person name="Terasawa K."/>
            <person name="Tsugane M."/>
            <person name="Tsuji K."/>
            <person name="Ueda S."/>
            <person name="Waki K."/>
            <person name="Yamagata H."/>
            <person name="Yamamoto M."/>
            <person name="Yamamoto S."/>
            <person name="Yamane H."/>
            <person name="Yoshiki S."/>
            <person name="Yoshihara R."/>
            <person name="Yukawa K."/>
            <person name="Zhong H."/>
            <person name="Yano M."/>
            <person name="Yuan Q."/>
            <person name="Ouyang S."/>
            <person name="Liu J."/>
            <person name="Jones K.M."/>
            <person name="Gansberger K."/>
            <person name="Moffat K."/>
            <person name="Hill J."/>
            <person name="Bera J."/>
            <person name="Fadrosh D."/>
            <person name="Jin S."/>
            <person name="Johri S."/>
            <person name="Kim M."/>
            <person name="Overton L."/>
            <person name="Reardon M."/>
            <person name="Tsitrin T."/>
            <person name="Vuong H."/>
            <person name="Weaver B."/>
            <person name="Ciecko A."/>
            <person name="Tallon L."/>
            <person name="Jackson J."/>
            <person name="Pai G."/>
            <person name="Aken S.V."/>
            <person name="Utterback T."/>
            <person name="Reidmuller S."/>
            <person name="Feldblyum T."/>
            <person name="Hsiao J."/>
            <person name="Zismann V."/>
            <person name="Iobst S."/>
            <person name="de Vazeille A.R."/>
            <person name="Buell C.R."/>
            <person name="Ying K."/>
            <person name="Li Y."/>
            <person name="Lu T."/>
            <person name="Huang Y."/>
            <person name="Zhao Q."/>
            <person name="Feng Q."/>
            <person name="Zhang L."/>
            <person name="Zhu J."/>
            <person name="Weng Q."/>
            <person name="Mu J."/>
            <person name="Lu Y."/>
            <person name="Fan D."/>
            <person name="Liu Y."/>
            <person name="Guan J."/>
            <person name="Zhang Y."/>
            <person name="Yu S."/>
            <person name="Liu X."/>
            <person name="Zhang Y."/>
            <person name="Hong G."/>
            <person name="Han B."/>
            <person name="Choisne N."/>
            <person name="Demange N."/>
            <person name="Orjeda G."/>
            <person name="Samain S."/>
            <person name="Cattolico L."/>
            <person name="Pelletier E."/>
            <person name="Couloux A."/>
            <person name="Segurens B."/>
            <person name="Wincker P."/>
            <person name="D'Hont A."/>
            <person name="Scarpelli C."/>
            <person name="Weissenbach J."/>
            <person name="Salanoubat M."/>
            <person name="Quetier F."/>
            <person name="Yu Y."/>
            <person name="Kim H.R."/>
            <person name="Rambo T."/>
            <person name="Currie J."/>
            <person name="Collura K."/>
            <person name="Luo M."/>
            <person name="Yang T."/>
            <person name="Ammiraju J.S.S."/>
            <person name="Engler F."/>
            <person name="Soderlund C."/>
            <person name="Wing R.A."/>
            <person name="Palmer L.E."/>
            <person name="de la Bastide M."/>
            <person name="Spiegel L."/>
            <person name="Nascimento L."/>
            <person name="Zutavern T."/>
            <person name="O'Shaughnessy A."/>
            <person name="Dike S."/>
            <person name="Dedhia N."/>
            <person name="Preston R."/>
            <person name="Balija V."/>
            <person name="McCombie W.R."/>
            <person name="Chow T."/>
            <person name="Chen H."/>
            <person name="Chung M."/>
            <person name="Chen C."/>
            <person name="Shaw J."/>
            <person name="Wu H."/>
            <person name="Hsiao K."/>
            <person name="Chao Y."/>
            <person name="Chu M."/>
            <person name="Cheng C."/>
            <person name="Hour A."/>
            <person name="Lee P."/>
            <person name="Lin S."/>
            <person name="Lin Y."/>
            <person name="Liou J."/>
            <person name="Liu S."/>
            <person name="Hsing Y."/>
            <person name="Raghuvanshi S."/>
            <person name="Mohanty A."/>
            <person name="Bharti A.K."/>
            <person name="Gaur A."/>
            <person name="Gupta V."/>
            <person name="Kumar D."/>
            <person name="Ravi V."/>
            <person name="Vij S."/>
            <person name="Kapur A."/>
            <person name="Khurana P."/>
            <person name="Khurana P."/>
            <person name="Khurana J.P."/>
            <person name="Tyagi A.K."/>
            <person name="Gaikwad K."/>
            <person name="Singh A."/>
            <person name="Dalal V."/>
            <person name="Srivastava S."/>
            <person name="Dixit A."/>
            <person name="Pal A.K."/>
            <person name="Ghazi I.A."/>
            <person name="Yadav M."/>
            <person name="Pandit A."/>
            <person name="Bhargava A."/>
            <person name="Sureshbabu K."/>
            <person name="Batra K."/>
            <person name="Sharma T.R."/>
            <person name="Mohapatra T."/>
            <person name="Singh N.K."/>
            <person name="Messing J."/>
            <person name="Nelson A.B."/>
            <person name="Fuks G."/>
            <person name="Kavchok S."/>
            <person name="Keizer G."/>
            <person name="Linton E."/>
            <person name="Llaca V."/>
            <person name="Song R."/>
            <person name="Tanyolac B."/>
            <person name="Young S."/>
            <person name="Ho-Il K."/>
            <person name="Hahn J.H."/>
            <person name="Sangsakoo G."/>
            <person name="Vanavichit A."/>
            <person name="de Mattos Luiz.A.T."/>
            <person name="Zimmer P.D."/>
            <person name="Malone G."/>
            <person name="Dellagostin O."/>
            <person name="de Oliveira A.C."/>
            <person name="Bevan M."/>
            <person name="Bancroft I."/>
            <person name="Minx P."/>
            <person name="Cordum H."/>
            <person name="Wilson R."/>
            <person name="Cheng Z."/>
            <person name="Jin W."/>
            <person name="Jiang J."/>
            <person name="Leong S.A."/>
            <person name="Iwama H."/>
            <person name="Gojobori T."/>
            <person name="Itoh T."/>
            <person name="Niimura Y."/>
            <person name="Fujii Y."/>
            <person name="Habara T."/>
            <person name="Sakai H."/>
            <person name="Sato Y."/>
            <person name="Wilson G."/>
            <person name="Kumar K."/>
            <person name="McCouch S."/>
            <person name="Juretic N."/>
            <person name="Hoen D."/>
            <person name="Wright S."/>
            <person name="Bruskiewich R."/>
            <person name="Bureau T."/>
            <person name="Miyao A."/>
            <person name="Hirochika H."/>
            <person name="Nishikawa T."/>
            <person name="Kadowaki K."/>
            <person name="Sugiura M."/>
            <person name="Burr B."/>
            <person name="Sasaki T."/>
        </authorList>
    </citation>
    <scope>NUCLEOTIDE SEQUENCE [LARGE SCALE GENOMIC DNA]</scope>
    <source>
        <strain evidence="3">cv. Nipponbare</strain>
    </source>
</reference>
<dbReference type="AlphaFoldDB" id="A0A0P0XI49"/>
<proteinExistence type="predicted"/>
<reference evidence="2" key="8">
    <citation type="submission" date="2012-08" db="EMBL/GenBank/DDBJ databases">
        <title>The Second Rice Annotation Project Meeting (RAP2).</title>
        <authorList>
            <consortium name="The Rice Annotation Project (RAP)"/>
        </authorList>
    </citation>
    <scope>NUCLEOTIDE SEQUENCE</scope>
</reference>
<dbReference type="OMA" id="GHHVIDG"/>
<dbReference type="EMBL" id="AP008214">
    <property type="protein sequence ID" value="BAF24322.1"/>
    <property type="molecule type" value="Genomic_DNA"/>
</dbReference>
<organism evidence="1 3">
    <name type="scientific">Oryza sativa subsp. japonica</name>
    <name type="common">Rice</name>
    <dbReference type="NCBI Taxonomy" id="39947"/>
    <lineage>
        <taxon>Eukaryota</taxon>
        <taxon>Viridiplantae</taxon>
        <taxon>Streptophyta</taxon>
        <taxon>Embryophyta</taxon>
        <taxon>Tracheophyta</taxon>
        <taxon>Spermatophyta</taxon>
        <taxon>Magnoliopsida</taxon>
        <taxon>Liliopsida</taxon>
        <taxon>Poales</taxon>
        <taxon>Poaceae</taxon>
        <taxon>BOP clade</taxon>
        <taxon>Oryzoideae</taxon>
        <taxon>Oryzeae</taxon>
        <taxon>Oryzinae</taxon>
        <taxon>Oryza</taxon>
        <taxon>Oryza sativa</taxon>
    </lineage>
</organism>
<name>A0A0P0XI49_ORYSJ</name>
<protein>
    <submittedName>
        <fullName evidence="2">Os08g0544700 protein</fullName>
    </submittedName>
</protein>
<dbReference type="Gramene" id="Os08t0544700-01">
    <property type="protein sequence ID" value="Os08t0544700-01"/>
    <property type="gene ID" value="Os08g0544700"/>
</dbReference>
<reference evidence="3" key="6">
    <citation type="journal article" date="2008" name="Nucleic Acids Res.">
        <title>The rice annotation project database (RAP-DB): 2008 update.</title>
        <authorList>
            <consortium name="The rice annotation project (RAP)"/>
        </authorList>
    </citation>
    <scope>GENOME REANNOTATION</scope>
    <source>
        <strain evidence="3">cv. Nipponbare</strain>
    </source>
</reference>
<dbReference type="EMBL" id="AP004632">
    <property type="protein sequence ID" value="BAD09731.1"/>
    <property type="molecule type" value="Genomic_DNA"/>
</dbReference>
<dbReference type="Proteomes" id="UP000000763">
    <property type="component" value="Chromosome 8"/>
</dbReference>
<reference evidence="2" key="4">
    <citation type="journal article" date="2007" name="Genome Res.">
        <title>Curated Genome Annotation of Oryza sativa ssp. japonica and Comparative Genome Analysis with Arabidopsis thaliana.</title>
        <authorList>
            <consortium name="The Rice Annotation Project (RAP)"/>
            <person name="Itoh T."/>
            <person name="Tanaka T."/>
            <person name="Barrero R.A."/>
            <person name="Yamasaki C."/>
            <person name="Fujii Y."/>
            <person name="Hilton P.B."/>
            <person name="Antonio B.A."/>
            <person name="Aono H."/>
            <person name="Apweiler R."/>
            <person name="Bruskiewich R."/>
            <person name="Bureau T."/>
            <person name="Burr F."/>
            <person name="Costa de Oliveira A."/>
            <person name="Fuks G."/>
            <person name="Habara T."/>
            <person name="Haberer G."/>
            <person name="Han B."/>
            <person name="Harada E."/>
            <person name="Hiraki A.T."/>
            <person name="Hirochika H."/>
            <person name="Hoen D."/>
            <person name="Hokari H."/>
            <person name="Hosokawa S."/>
            <person name="Hsing Y."/>
            <person name="Ikawa H."/>
            <person name="Ikeo K."/>
            <person name="Imanishi T."/>
            <person name="Ito Y."/>
            <person name="Jaiswal P."/>
            <person name="Kanno M."/>
            <person name="Kawahara Y."/>
            <person name="Kawamura T."/>
            <person name="Kawashima H."/>
            <person name="Khurana J.P."/>
            <person name="Kikuchi S."/>
            <person name="Komatsu S."/>
            <person name="Koyanagi K.O."/>
            <person name="Kubooka H."/>
            <person name="Lieberherr D."/>
            <person name="Lin Y.C."/>
            <person name="Lonsdale D."/>
            <person name="Matsumoto T."/>
            <person name="Matsuya A."/>
            <person name="McCombie W.R."/>
            <person name="Messing J."/>
            <person name="Miyao A."/>
            <person name="Mulder N."/>
            <person name="Nagamura Y."/>
            <person name="Nam J."/>
            <person name="Namiki N."/>
            <person name="Numa H."/>
            <person name="Nurimoto S."/>
            <person name="O'donovan C."/>
            <person name="Ohyanagi H."/>
            <person name="Okido T."/>
            <person name="Oota S."/>
            <person name="Osato N."/>
            <person name="Palmer L.E."/>
            <person name="Quetier F."/>
            <person name="Raghuvanshi S."/>
            <person name="Saichi N."/>
            <person name="Sakai H."/>
            <person name="Sakai Y."/>
            <person name="Sakata K."/>
            <person name="Sakurai T."/>
            <person name="Sato F."/>
            <person name="Sato Y."/>
            <person name="Schoof H."/>
            <person name="Seki M."/>
            <person name="Shibata M."/>
            <person name="Shimizu Y."/>
            <person name="Shinozaki K."/>
            <person name="Shinso Y."/>
            <person name="Singh N.K."/>
            <person name="Smith-White B."/>
            <person name="Takeda J."/>
            <person name="Tanino M."/>
            <person name="Tatusova T."/>
            <person name="Thongjuea S."/>
            <person name="Todokoro F."/>
            <person name="Tsugane M."/>
            <person name="Tyagi A.K."/>
            <person name="Vanavichit A."/>
            <person name="Wang A."/>
            <person name="Wing R.A."/>
            <person name="Yamaguchi K."/>
            <person name="Yamamoto M."/>
            <person name="Yamamoto N."/>
            <person name="Yu Y."/>
            <person name="Zhang H."/>
            <person name="Zhao Q."/>
            <person name="Higo K."/>
            <person name="Burr B."/>
            <person name="Gojobori T."/>
            <person name="Sasaki T."/>
        </authorList>
    </citation>
    <scope>NUCLEOTIDE SEQUENCE</scope>
</reference>
<reference evidence="2" key="5">
    <citation type="journal article" date="2008" name="Nucleic Acids Res.">
        <title>The Rice Annotation Project Database (RAP-DB): 2008 update.</title>
        <authorList>
            <consortium name="The Rice Annotation Project (RAP)"/>
            <person name="Tanaka T."/>
            <person name="Antonio B.A."/>
            <person name="Kikuchi S."/>
            <person name="Matsumoto T."/>
            <person name="Nagamura Y."/>
            <person name="Numa H."/>
            <person name="Sakai H."/>
            <person name="Wu J."/>
            <person name="Itoh T."/>
            <person name="Sasaki T."/>
            <person name="Aono R."/>
            <person name="Fujii Y."/>
            <person name="Habara T."/>
            <person name="Harada E."/>
            <person name="Kanno M."/>
            <person name="Kawahara Y."/>
            <person name="Kawashima H."/>
            <person name="Kubooka H."/>
            <person name="Matsuya A."/>
            <person name="Nakaoka H."/>
            <person name="Saichi N."/>
            <person name="Sanbonmatsu R."/>
            <person name="Sato Y."/>
            <person name="Shinso Y."/>
            <person name="Suzuki M."/>
            <person name="Takeda J."/>
            <person name="Tanino M."/>
            <person name="Todokoro F."/>
            <person name="Yamaguchi K."/>
            <person name="Yamamoto N."/>
            <person name="Yamasaki C."/>
            <person name="Imanishi T."/>
            <person name="Okido T."/>
            <person name="Tada M."/>
            <person name="Ikeo K."/>
            <person name="Tateno Y."/>
            <person name="Gojobori T."/>
            <person name="Lin Y.C."/>
            <person name="Wei F.J."/>
            <person name="Hsing Y.I."/>
            <person name="Zhao Q."/>
            <person name="Han B."/>
            <person name="Kramer M.R."/>
            <person name="McCombie R.W."/>
            <person name="Lonsdale D."/>
            <person name="O'Donovan C.C."/>
            <person name="Whitfield E.J."/>
            <person name="Apweiler R."/>
            <person name="Koyanagi K.O."/>
            <person name="Khurana J.P."/>
            <person name="Raghuvanshi S."/>
            <person name="Singh N.K."/>
            <person name="Tyagi A.K."/>
            <person name="Haberer G."/>
            <person name="Fujisawa M."/>
            <person name="Hosokawa S."/>
            <person name="Ito Y."/>
            <person name="Ikawa H."/>
            <person name="Shibata M."/>
            <person name="Yamamoto M."/>
            <person name="Bruskiewich R.M."/>
            <person name="Hoen D.R."/>
            <person name="Bureau TE."/>
            <person name="Namiki N."/>
            <person name="Ohyanagi H."/>
            <person name="Sakai Y."/>
            <person name="Nobushima S."/>
            <person name="Sakata K."/>
            <person name="Barrero R.A."/>
            <person name="Sato Y."/>
            <person name="Souvorov A."/>
            <person name="Smith-White B."/>
            <person name="Tatusova T."/>
            <person name="An S."/>
            <person name="An G."/>
            <person name="OOta S."/>
            <person name="Fuks G."/>
            <person name="Messing J."/>
            <person name="Christie K.R."/>
            <person name="Lieberherr D."/>
            <person name="Kim H."/>
            <person name="Zuccolo A."/>
            <person name="Wing R.A."/>
            <person name="Nobuta K."/>
            <person name="Green P.J."/>
            <person name="Lu C."/>
            <person name="Meyers BC."/>
            <person name="Chaparro C."/>
            <person name="Piegu B."/>
            <person name="Panaud O."/>
            <person name="Echeverria M."/>
        </authorList>
    </citation>
    <scope>NUCLEOTIDE SEQUENCE</scope>
</reference>
<dbReference type="KEGG" id="dosa:Os08g0544700"/>
<evidence type="ECO:0000313" key="2">
    <source>
        <dbReference type="EMBL" id="BAF24322.1"/>
    </source>
</evidence>
<sequence length="164" mass="17184">MVERPARACGGTRGRFNAHGRSPAVGPSRWWFGCGQSGGGVVGQRAPSRTVRWRELPPGHHVIDGVGPHVCRRVVGAAWVGAVGGVQLPRVGTTSTRVGTRVVGTVGPCPPLPYGWGPGLVGPEAWVPVTWSPRICAVSHAGSQLRLPGSKTQTVVQLMALDYS</sequence>
<gene>
    <name evidence="2" type="ordered locus">Os08g0544700</name>
    <name evidence="1" type="ORF">P0623F08.30</name>
</gene>
<reference evidence="1" key="1">
    <citation type="submission" date="2002-01" db="EMBL/GenBank/DDBJ databases">
        <title>Oryza sativa nipponbare(GA3) genomic DNA, chromosome 8, PAC clone:P0623F08.</title>
        <authorList>
            <person name="Sasaki T."/>
            <person name="Matsumoto T."/>
            <person name="Yamamoto K."/>
        </authorList>
    </citation>
    <scope>NUCLEOTIDE SEQUENCE</scope>
</reference>
<reference evidence="2" key="7">
    <citation type="submission" date="2012-08" db="EMBL/GenBank/DDBJ databases">
        <title>Oryza sativa nipponbare(GA3) genomic DNA, chromosome 8.</title>
        <authorList>
            <consortium name="IRGSP(International Rice Genome Sequencing Project)"/>
        </authorList>
    </citation>
    <scope>NUCLEOTIDE SEQUENCE</scope>
</reference>
<accession>A0A0P0XI49</accession>
<evidence type="ECO:0000313" key="3">
    <source>
        <dbReference type="Proteomes" id="UP000000763"/>
    </source>
</evidence>